<accession>A0A2W5TEN4</accession>
<gene>
    <name evidence="4" type="ORF">DI536_21270</name>
</gene>
<reference evidence="4 5" key="1">
    <citation type="submission" date="2017-08" db="EMBL/GenBank/DDBJ databases">
        <title>Infants hospitalized years apart are colonized by the same room-sourced microbial strains.</title>
        <authorList>
            <person name="Brooks B."/>
            <person name="Olm M.R."/>
            <person name="Firek B.A."/>
            <person name="Baker R."/>
            <person name="Thomas B.C."/>
            <person name="Morowitz M.J."/>
            <person name="Banfield J.F."/>
        </authorList>
    </citation>
    <scope>NUCLEOTIDE SEQUENCE [LARGE SCALE GENOMIC DNA]</scope>
    <source>
        <strain evidence="4">S2_003_000_R2_14</strain>
    </source>
</reference>
<keyword evidence="2" id="KW-1133">Transmembrane helix</keyword>
<evidence type="ECO:0000256" key="2">
    <source>
        <dbReference type="SAM" id="Phobius"/>
    </source>
</evidence>
<organism evidence="4 5">
    <name type="scientific">Archangium gephyra</name>
    <dbReference type="NCBI Taxonomy" id="48"/>
    <lineage>
        <taxon>Bacteria</taxon>
        <taxon>Pseudomonadati</taxon>
        <taxon>Myxococcota</taxon>
        <taxon>Myxococcia</taxon>
        <taxon>Myxococcales</taxon>
        <taxon>Cystobacterineae</taxon>
        <taxon>Archangiaceae</taxon>
        <taxon>Archangium</taxon>
    </lineage>
</organism>
<dbReference type="EMBL" id="QFQP01000019">
    <property type="protein sequence ID" value="PZR09865.1"/>
    <property type="molecule type" value="Genomic_DNA"/>
</dbReference>
<dbReference type="AlphaFoldDB" id="A0A2W5TEN4"/>
<feature type="region of interest" description="Disordered" evidence="1">
    <location>
        <begin position="368"/>
        <end position="388"/>
    </location>
</feature>
<feature type="region of interest" description="Disordered" evidence="1">
    <location>
        <begin position="57"/>
        <end position="77"/>
    </location>
</feature>
<evidence type="ECO:0000313" key="5">
    <source>
        <dbReference type="Proteomes" id="UP000249061"/>
    </source>
</evidence>
<keyword evidence="2" id="KW-0472">Membrane</keyword>
<sequence>MWVAVVISAPLAHAQKPRVVLVPFVPGDGVSASAATKFNALVVDELKSRPDVMDYAASPATKAPTPESSAGAKRAPSAEAVGAIDAGRKAFDDLRFDDASASLRKGIDGMLADPATADYEAVTDAYVKLSASAFRQGEEKAAKDALLELARFAPNYVLPAGFPPVFQREFDKAKKRLDKQPKGSVSIEGPPGSTAFLDGRDLGMVPVLEDNVPGGTHYVMVEGTRGERYGQTVTVGSGTVKAKASFGAGSDKRAVIGANTAVTDPGVNSVVDEGVQGRLGPYLRAAGADFAVVGYVYKTSDSQLTAGTAIFSAKKNAFSALTPVTFDTDVLTANTEAYKLGAEIVQRLSAFGTSASLPLNLASRSAKAGTSTSVARRDDAPTNTDDVSVAGPRAKKVVLVPKQPERTIAAVEEPPADLGERPPEEVKSEAKPAWPWVVGIVAVVVAGAAVGTTFGVIEATKPVTGTVTATW</sequence>
<evidence type="ECO:0000256" key="1">
    <source>
        <dbReference type="SAM" id="MobiDB-lite"/>
    </source>
</evidence>
<comment type="caution">
    <text evidence="4">The sequence shown here is derived from an EMBL/GenBank/DDBJ whole genome shotgun (WGS) entry which is preliminary data.</text>
</comment>
<keyword evidence="2" id="KW-0812">Transmembrane</keyword>
<feature type="domain" description="PEGA" evidence="3">
    <location>
        <begin position="190"/>
        <end position="239"/>
    </location>
</feature>
<proteinExistence type="predicted"/>
<dbReference type="Pfam" id="PF08308">
    <property type="entry name" value="PEGA"/>
    <property type="match status" value="1"/>
</dbReference>
<dbReference type="Proteomes" id="UP000249061">
    <property type="component" value="Unassembled WGS sequence"/>
</dbReference>
<feature type="transmembrane region" description="Helical" evidence="2">
    <location>
        <begin position="433"/>
        <end position="457"/>
    </location>
</feature>
<evidence type="ECO:0000313" key="4">
    <source>
        <dbReference type="EMBL" id="PZR09865.1"/>
    </source>
</evidence>
<name>A0A2W5TEN4_9BACT</name>
<evidence type="ECO:0000259" key="3">
    <source>
        <dbReference type="Pfam" id="PF08308"/>
    </source>
</evidence>
<dbReference type="InterPro" id="IPR013229">
    <property type="entry name" value="PEGA"/>
</dbReference>
<protein>
    <recommendedName>
        <fullName evidence="3">PEGA domain-containing protein</fullName>
    </recommendedName>
</protein>